<dbReference type="GO" id="GO:0004016">
    <property type="term" value="F:adenylate cyclase activity"/>
    <property type="evidence" value="ECO:0007669"/>
    <property type="project" value="UniProtKB-ARBA"/>
</dbReference>
<feature type="transmembrane region" description="Helical" evidence="1">
    <location>
        <begin position="78"/>
        <end position="99"/>
    </location>
</feature>
<keyword evidence="1" id="KW-0472">Membrane</keyword>
<dbReference type="InterPro" id="IPR001054">
    <property type="entry name" value="A/G_cyclase"/>
</dbReference>
<keyword evidence="1" id="KW-0812">Transmembrane</keyword>
<name>A0A1I4JS22_9RHOB</name>
<feature type="transmembrane region" description="Helical" evidence="1">
    <location>
        <begin position="46"/>
        <end position="66"/>
    </location>
</feature>
<dbReference type="Proteomes" id="UP000199144">
    <property type="component" value="Unassembled WGS sequence"/>
</dbReference>
<dbReference type="Pfam" id="PF00211">
    <property type="entry name" value="Guanylate_cyc"/>
    <property type="match status" value="1"/>
</dbReference>
<proteinExistence type="predicted"/>
<dbReference type="PROSITE" id="PS50125">
    <property type="entry name" value="GUANYLATE_CYCLASE_2"/>
    <property type="match status" value="1"/>
</dbReference>
<keyword evidence="4" id="KW-1185">Reference proteome</keyword>
<dbReference type="GO" id="GO:0035556">
    <property type="term" value="P:intracellular signal transduction"/>
    <property type="evidence" value="ECO:0007669"/>
    <property type="project" value="InterPro"/>
</dbReference>
<dbReference type="PANTHER" id="PTHR43081">
    <property type="entry name" value="ADENYLATE CYCLASE, TERMINAL-DIFFERENTIATION SPECIFIC-RELATED"/>
    <property type="match status" value="1"/>
</dbReference>
<dbReference type="GO" id="GO:0009190">
    <property type="term" value="P:cyclic nucleotide biosynthetic process"/>
    <property type="evidence" value="ECO:0007669"/>
    <property type="project" value="InterPro"/>
</dbReference>
<sequence>MSRITSTILIVIVLGGVMGALYGVFIDQLQDHGYGALALVRGGIRGVAVASVAVALELWVSTGIVGRWLRRLSFAPSLAMRIVVTTVILFTALSGSHLVLIRDPDVYANWLKHGLPRDFLIVMGVAMLIQVLLTARRLIGGRTLRNFVLGRYKRPTHEQRIFVLADMVGSTGMAEQLGDESALALIARFFLDIDPSIHRHGGEIHAYVGDEVVISWPRDSAERNGRVLACVAEILDIAQTRGAHYQERYGVAPNLRIGISGGHVAVGECGWEKPQVIYIGDTINRAKRLQEACKVYGTAVLIDDQTAGLMTVPKPLALSEIGEETLRGHSHTTRLLTLRPSAQVESAA</sequence>
<gene>
    <name evidence="3" type="ORF">SAMN04488042_1011137</name>
</gene>
<feature type="transmembrane region" description="Helical" evidence="1">
    <location>
        <begin position="7"/>
        <end position="26"/>
    </location>
</feature>
<dbReference type="EMBL" id="FOTQ01000001">
    <property type="protein sequence ID" value="SFL69111.1"/>
    <property type="molecule type" value="Genomic_DNA"/>
</dbReference>
<dbReference type="InterPro" id="IPR029787">
    <property type="entry name" value="Nucleotide_cyclase"/>
</dbReference>
<evidence type="ECO:0000259" key="2">
    <source>
        <dbReference type="PROSITE" id="PS50125"/>
    </source>
</evidence>
<dbReference type="PANTHER" id="PTHR43081:SF1">
    <property type="entry name" value="ADENYLATE CYCLASE, TERMINAL-DIFFERENTIATION SPECIFIC"/>
    <property type="match status" value="1"/>
</dbReference>
<dbReference type="CDD" id="cd07302">
    <property type="entry name" value="CHD"/>
    <property type="match status" value="1"/>
</dbReference>
<protein>
    <submittedName>
        <fullName evidence="3">Adenylate and Guanylate cyclase catalytic domain-containing protein</fullName>
    </submittedName>
</protein>
<feature type="transmembrane region" description="Helical" evidence="1">
    <location>
        <begin position="119"/>
        <end position="139"/>
    </location>
</feature>
<organism evidence="3 4">
    <name type="scientific">Shimia aestuarii</name>
    <dbReference type="NCBI Taxonomy" id="254406"/>
    <lineage>
        <taxon>Bacteria</taxon>
        <taxon>Pseudomonadati</taxon>
        <taxon>Pseudomonadota</taxon>
        <taxon>Alphaproteobacteria</taxon>
        <taxon>Rhodobacterales</taxon>
        <taxon>Roseobacteraceae</taxon>
    </lineage>
</organism>
<dbReference type="AlphaFoldDB" id="A0A1I4JS22"/>
<dbReference type="Gene3D" id="3.30.70.1230">
    <property type="entry name" value="Nucleotide cyclase"/>
    <property type="match status" value="1"/>
</dbReference>
<evidence type="ECO:0000313" key="4">
    <source>
        <dbReference type="Proteomes" id="UP000199144"/>
    </source>
</evidence>
<dbReference type="InterPro" id="IPR050697">
    <property type="entry name" value="Adenylyl/Guanylyl_Cyclase_3/4"/>
</dbReference>
<dbReference type="SUPFAM" id="SSF55073">
    <property type="entry name" value="Nucleotide cyclase"/>
    <property type="match status" value="1"/>
</dbReference>
<feature type="domain" description="Guanylate cyclase" evidence="2">
    <location>
        <begin position="161"/>
        <end position="290"/>
    </location>
</feature>
<accession>A0A1I4JS22</accession>
<reference evidence="3 4" key="1">
    <citation type="submission" date="2016-10" db="EMBL/GenBank/DDBJ databases">
        <authorList>
            <person name="de Groot N.N."/>
        </authorList>
    </citation>
    <scope>NUCLEOTIDE SEQUENCE [LARGE SCALE GENOMIC DNA]</scope>
    <source>
        <strain evidence="3 4">DSM 15283</strain>
    </source>
</reference>
<dbReference type="STRING" id="254406.SAMN04488042_1011137"/>
<keyword evidence="1" id="KW-1133">Transmembrane helix</keyword>
<evidence type="ECO:0000256" key="1">
    <source>
        <dbReference type="SAM" id="Phobius"/>
    </source>
</evidence>
<evidence type="ECO:0000313" key="3">
    <source>
        <dbReference type="EMBL" id="SFL69111.1"/>
    </source>
</evidence>